<dbReference type="eggNOG" id="COG3594">
    <property type="taxonomic scope" value="Bacteria"/>
</dbReference>
<dbReference type="GO" id="GO:0016747">
    <property type="term" value="F:acyltransferase activity, transferring groups other than amino-acyl groups"/>
    <property type="evidence" value="ECO:0007669"/>
    <property type="project" value="InterPro"/>
</dbReference>
<keyword evidence="1" id="KW-0812">Transmembrane</keyword>
<sequence>MTKNKDKNTSKNIIQRDLTWDAIKGIAIMLMVVGHSGCPSYLRNFIYLFHMGLFYYASGHFFKVKGIAGFLPYLKKKLTGLYWPFVKWGGIFVLLHNVFYSLGWYQDEYSMTYTLKKLLMTALFKDVENLLVPLWFMQSLFKGLVITYIVCLIPKKWLQWTVVVATYLIGWFYCEKDIHLFYSMNRDMGIVIAIFLGYELKNSQLAQNKWCVGTSFLLLVFAAFYVRIELVSDEIGPLGAFPILTLAGAVFIRRIVLFCQQKAQNCYRFLAWMGRNSLYILIFHFTGFHLLSKMMVSFGIGNPNTLSNLTLLDGINNNYWFIPYTLSGLVLPFVYLSIKQAVLKYCNSK</sequence>
<reference evidence="3 4" key="1">
    <citation type="submission" date="2011-08" db="EMBL/GenBank/DDBJ databases">
        <authorList>
            <person name="Weinstock G."/>
            <person name="Sodergren E."/>
            <person name="Clifton S."/>
            <person name="Fulton L."/>
            <person name="Fulton B."/>
            <person name="Courtney L."/>
            <person name="Fronick C."/>
            <person name="Harrison M."/>
            <person name="Strong C."/>
            <person name="Farmer C."/>
            <person name="Delahaunty K."/>
            <person name="Markovic C."/>
            <person name="Hall O."/>
            <person name="Minx P."/>
            <person name="Tomlinson C."/>
            <person name="Mitreva M."/>
            <person name="Hou S."/>
            <person name="Chen J."/>
            <person name="Wollam A."/>
            <person name="Pepin K.H."/>
            <person name="Johnson M."/>
            <person name="Bhonagiri V."/>
            <person name="Zhang X."/>
            <person name="Suruliraj S."/>
            <person name="Warren W."/>
            <person name="Chinwalla A."/>
            <person name="Mardis E.R."/>
            <person name="Wilson R.K."/>
        </authorList>
    </citation>
    <scope>NUCLEOTIDE SEQUENCE [LARGE SCALE GENOMIC DNA]</scope>
    <source>
        <strain evidence="3 4">DSM 18206</strain>
    </source>
</reference>
<dbReference type="Proteomes" id="UP000004407">
    <property type="component" value="Unassembled WGS sequence"/>
</dbReference>
<evidence type="ECO:0000313" key="3">
    <source>
        <dbReference type="EMBL" id="EHJ40807.1"/>
    </source>
</evidence>
<dbReference type="AlphaFoldDB" id="G6AX31"/>
<keyword evidence="1" id="KW-1133">Transmembrane helix</keyword>
<evidence type="ECO:0000256" key="1">
    <source>
        <dbReference type="SAM" id="Phobius"/>
    </source>
</evidence>
<name>G6AX31_9BACT</name>
<feature type="transmembrane region" description="Helical" evidence="1">
    <location>
        <begin position="21"/>
        <end position="42"/>
    </location>
</feature>
<gene>
    <name evidence="3" type="ORF">HMPREF0673_01181</name>
</gene>
<dbReference type="RefSeq" id="WP_007898982.1">
    <property type="nucleotide sequence ID" value="NZ_JH379409.1"/>
</dbReference>
<dbReference type="PANTHER" id="PTHR37312:SF1">
    <property type="entry name" value="MEMBRANE-BOUND ACYLTRANSFERASE YKRP-RELATED"/>
    <property type="match status" value="1"/>
</dbReference>
<feature type="transmembrane region" description="Helical" evidence="1">
    <location>
        <begin position="278"/>
        <end position="300"/>
    </location>
</feature>
<dbReference type="Pfam" id="PF01757">
    <property type="entry name" value="Acyl_transf_3"/>
    <property type="match status" value="1"/>
</dbReference>
<feature type="transmembrane region" description="Helical" evidence="1">
    <location>
        <begin position="54"/>
        <end position="73"/>
    </location>
</feature>
<feature type="transmembrane region" description="Helical" evidence="1">
    <location>
        <begin position="130"/>
        <end position="150"/>
    </location>
</feature>
<evidence type="ECO:0000259" key="2">
    <source>
        <dbReference type="Pfam" id="PF01757"/>
    </source>
</evidence>
<evidence type="ECO:0000313" key="4">
    <source>
        <dbReference type="Proteomes" id="UP000004407"/>
    </source>
</evidence>
<dbReference type="InterPro" id="IPR052734">
    <property type="entry name" value="Nod_factor_acetyltransferase"/>
</dbReference>
<accession>G6AX31</accession>
<keyword evidence="1" id="KW-0472">Membrane</keyword>
<comment type="caution">
    <text evidence="3">The sequence shown here is derived from an EMBL/GenBank/DDBJ whole genome shotgun (WGS) entry which is preliminary data.</text>
</comment>
<feature type="transmembrane region" description="Helical" evidence="1">
    <location>
        <begin position="179"/>
        <end position="198"/>
    </location>
</feature>
<dbReference type="HOGENOM" id="CLU_023915_4_1_10"/>
<dbReference type="PANTHER" id="PTHR37312">
    <property type="entry name" value="MEMBRANE-BOUND ACYLTRANSFERASE YKRP-RELATED"/>
    <property type="match status" value="1"/>
</dbReference>
<dbReference type="PATRIC" id="fig|1002367.3.peg.943"/>
<proteinExistence type="predicted"/>
<feature type="transmembrane region" description="Helical" evidence="1">
    <location>
        <begin position="157"/>
        <end position="173"/>
    </location>
</feature>
<feature type="transmembrane region" description="Helical" evidence="1">
    <location>
        <begin position="210"/>
        <end position="228"/>
    </location>
</feature>
<organism evidence="3 4">
    <name type="scientific">Leyella stercorea DSM 18206</name>
    <dbReference type="NCBI Taxonomy" id="1002367"/>
    <lineage>
        <taxon>Bacteria</taxon>
        <taxon>Pseudomonadati</taxon>
        <taxon>Bacteroidota</taxon>
        <taxon>Bacteroidia</taxon>
        <taxon>Bacteroidales</taxon>
        <taxon>Prevotellaceae</taxon>
        <taxon>Leyella</taxon>
    </lineage>
</organism>
<protein>
    <recommendedName>
        <fullName evidence="2">Acyltransferase 3 domain-containing protein</fullName>
    </recommendedName>
</protein>
<feature type="transmembrane region" description="Helical" evidence="1">
    <location>
        <begin position="240"/>
        <end position="257"/>
    </location>
</feature>
<dbReference type="EMBL" id="AFZZ01000104">
    <property type="protein sequence ID" value="EHJ40807.1"/>
    <property type="molecule type" value="Genomic_DNA"/>
</dbReference>
<feature type="transmembrane region" description="Helical" evidence="1">
    <location>
        <begin position="320"/>
        <end position="338"/>
    </location>
</feature>
<feature type="transmembrane region" description="Helical" evidence="1">
    <location>
        <begin position="85"/>
        <end position="105"/>
    </location>
</feature>
<feature type="domain" description="Acyltransferase 3" evidence="2">
    <location>
        <begin position="20"/>
        <end position="334"/>
    </location>
</feature>
<dbReference type="InterPro" id="IPR002656">
    <property type="entry name" value="Acyl_transf_3_dom"/>
</dbReference>
<dbReference type="GeneID" id="78338416"/>